<dbReference type="EMBL" id="JBBHJZ010000003">
    <property type="protein sequence ID" value="MEJ5978368.1"/>
    <property type="molecule type" value="Genomic_DNA"/>
</dbReference>
<dbReference type="InterPro" id="IPR017438">
    <property type="entry name" value="ATP-NAD_kinase_N"/>
</dbReference>
<dbReference type="Pfam" id="PF19279">
    <property type="entry name" value="YegS_C"/>
    <property type="match status" value="1"/>
</dbReference>
<reference evidence="2 3" key="1">
    <citation type="submission" date="2024-03" db="EMBL/GenBank/DDBJ databases">
        <authorList>
            <person name="Jo J.-H."/>
        </authorList>
    </citation>
    <scope>NUCLEOTIDE SEQUENCE [LARGE SCALE GENOMIC DNA]</scope>
    <source>
        <strain evidence="2 3">PS1R-30</strain>
    </source>
</reference>
<dbReference type="Proteomes" id="UP001361239">
    <property type="component" value="Unassembled WGS sequence"/>
</dbReference>
<proteinExistence type="predicted"/>
<keyword evidence="2" id="KW-0808">Transferase</keyword>
<evidence type="ECO:0000313" key="2">
    <source>
        <dbReference type="EMBL" id="MEJ5978368.1"/>
    </source>
</evidence>
<dbReference type="Gene3D" id="3.40.50.10330">
    <property type="entry name" value="Probable inorganic polyphosphate/atp-NAD kinase, domain 1"/>
    <property type="match status" value="1"/>
</dbReference>
<dbReference type="PROSITE" id="PS50146">
    <property type="entry name" value="DAGK"/>
    <property type="match status" value="1"/>
</dbReference>
<dbReference type="SMART" id="SM00046">
    <property type="entry name" value="DAGKc"/>
    <property type="match status" value="1"/>
</dbReference>
<accession>A0ABU8RZD5</accession>
<protein>
    <submittedName>
        <fullName evidence="2">Diacylglycerol kinase family protein</fullName>
    </submittedName>
</protein>
<dbReference type="GO" id="GO:0016301">
    <property type="term" value="F:kinase activity"/>
    <property type="evidence" value="ECO:0007669"/>
    <property type="project" value="UniProtKB-KW"/>
</dbReference>
<feature type="domain" description="DAGKc" evidence="1">
    <location>
        <begin position="1"/>
        <end position="129"/>
    </location>
</feature>
<keyword evidence="3" id="KW-1185">Reference proteome</keyword>
<comment type="caution">
    <text evidence="2">The sequence shown here is derived from an EMBL/GenBank/DDBJ whole genome shotgun (WGS) entry which is preliminary data.</text>
</comment>
<dbReference type="InterPro" id="IPR016064">
    <property type="entry name" value="NAD/diacylglycerol_kinase_sf"/>
</dbReference>
<dbReference type="Gene3D" id="2.60.200.40">
    <property type="match status" value="1"/>
</dbReference>
<gene>
    <name evidence="2" type="ORF">WG901_17070</name>
</gene>
<organism evidence="2 3">
    <name type="scientific">Novosphingobium anseongense</name>
    <dbReference type="NCBI Taxonomy" id="3133436"/>
    <lineage>
        <taxon>Bacteria</taxon>
        <taxon>Pseudomonadati</taxon>
        <taxon>Pseudomonadota</taxon>
        <taxon>Alphaproteobacteria</taxon>
        <taxon>Sphingomonadales</taxon>
        <taxon>Sphingomonadaceae</taxon>
        <taxon>Novosphingobium</taxon>
    </lineage>
</organism>
<dbReference type="SUPFAM" id="SSF111331">
    <property type="entry name" value="NAD kinase/diacylglycerol kinase-like"/>
    <property type="match status" value="1"/>
</dbReference>
<dbReference type="InterPro" id="IPR001206">
    <property type="entry name" value="Diacylglycerol_kinase_cat_dom"/>
</dbReference>
<evidence type="ECO:0000259" key="1">
    <source>
        <dbReference type="PROSITE" id="PS50146"/>
    </source>
</evidence>
<dbReference type="InterPro" id="IPR045540">
    <property type="entry name" value="YegS/DAGK_C"/>
</dbReference>
<dbReference type="Pfam" id="PF00781">
    <property type="entry name" value="DAGK_cat"/>
    <property type="match status" value="1"/>
</dbReference>
<sequence length="310" mass="33054">MASTLPVLINRTGGTAAALGDSLRAKVEEAFVATGRTIELELLDGADMAEAVRSHRGKPRVVVGGGDGTLGGAAAILANSPTALAILPLGTRNHLARQLGIPLDLEQAAAVAVDGQRRRIDLGSAGDRVFVNNASFGIYTRFVRQREQVSGPKWLASIPATWHVLRNMRAQHFMLEIDGGARAITTPLLFVGNNQYSIEPGQFGERETLEDGQLSVLAVAAQAPHNLIGFAARAVVGLAHPERDFAECANATEVVIDGQGWIEGAFDGELEWLPLPLTLRSLPRALGVVTPRESASSDQNLFKIHDSRTH</sequence>
<keyword evidence="2" id="KW-0418">Kinase</keyword>
<dbReference type="RefSeq" id="WP_339588294.1">
    <property type="nucleotide sequence ID" value="NZ_JBBHJZ010000003.1"/>
</dbReference>
<evidence type="ECO:0000313" key="3">
    <source>
        <dbReference type="Proteomes" id="UP001361239"/>
    </source>
</evidence>
<name>A0ABU8RZD5_9SPHN</name>